<keyword evidence="6 12" id="KW-0812">Transmembrane</keyword>
<proteinExistence type="inferred from homology"/>
<keyword evidence="8 12" id="KW-1133">Transmembrane helix</keyword>
<keyword evidence="9" id="KW-0811">Translocation</keyword>
<name>A0A2U0HW74_9FLAO</name>
<evidence type="ECO:0000256" key="12">
    <source>
        <dbReference type="SAM" id="Phobius"/>
    </source>
</evidence>
<evidence type="ECO:0000256" key="8">
    <source>
        <dbReference type="ARBA" id="ARBA00022989"/>
    </source>
</evidence>
<evidence type="ECO:0000256" key="10">
    <source>
        <dbReference type="ARBA" id="ARBA00023136"/>
    </source>
</evidence>
<keyword evidence="10 12" id="KW-0472">Membrane</keyword>
<comment type="subcellular location">
    <subcellularLocation>
        <location evidence="1">Cell membrane</location>
        <topology evidence="1">Single-pass membrane protein</topology>
    </subcellularLocation>
</comment>
<dbReference type="PANTHER" id="PTHR33909">
    <property type="entry name" value="SEC TRANSLOCON ACCESSORY COMPLEX SUBUNIT YAJC"/>
    <property type="match status" value="1"/>
</dbReference>
<sequence length="103" mass="11672">MDQIQGFLPIILLFAVMYLFLIRPQMKKQKQEKKFAQEIKKGDRIVTKSGLHGKILDLNDDGTCIIETSAGKMKFERSALSMEMSEKLNAPKTPAKSGKKDKK</sequence>
<accession>A0A2U0HW74</accession>
<dbReference type="EMBL" id="QEHR01000011">
    <property type="protein sequence ID" value="PVW13086.1"/>
    <property type="molecule type" value="Genomic_DNA"/>
</dbReference>
<keyword evidence="14" id="KW-1185">Reference proteome</keyword>
<dbReference type="PANTHER" id="PTHR33909:SF1">
    <property type="entry name" value="SEC TRANSLOCON ACCESSORY COMPLEX SUBUNIT YAJC"/>
    <property type="match status" value="1"/>
</dbReference>
<evidence type="ECO:0000256" key="5">
    <source>
        <dbReference type="ARBA" id="ARBA00022475"/>
    </source>
</evidence>
<gene>
    <name evidence="13" type="primary">yajC</name>
    <name evidence="13" type="ORF">DDV96_14300</name>
</gene>
<comment type="caution">
    <text evidence="13">The sequence shown here is derived from an EMBL/GenBank/DDBJ whole genome shotgun (WGS) entry which is preliminary data.</text>
</comment>
<keyword evidence="5" id="KW-1003">Cell membrane</keyword>
<evidence type="ECO:0000256" key="2">
    <source>
        <dbReference type="ARBA" id="ARBA00006742"/>
    </source>
</evidence>
<dbReference type="AlphaFoldDB" id="A0A2U0HW74"/>
<comment type="similarity">
    <text evidence="2">Belongs to the YajC family.</text>
</comment>
<dbReference type="GO" id="GO:0015031">
    <property type="term" value="P:protein transport"/>
    <property type="evidence" value="ECO:0007669"/>
    <property type="project" value="UniProtKB-KW"/>
</dbReference>
<organism evidence="13 14">
    <name type="scientific">Marixanthomonas spongiae</name>
    <dbReference type="NCBI Taxonomy" id="2174845"/>
    <lineage>
        <taxon>Bacteria</taxon>
        <taxon>Pseudomonadati</taxon>
        <taxon>Bacteroidota</taxon>
        <taxon>Flavobacteriia</taxon>
        <taxon>Flavobacteriales</taxon>
        <taxon>Flavobacteriaceae</taxon>
        <taxon>Marixanthomonas</taxon>
    </lineage>
</organism>
<dbReference type="SMART" id="SM01323">
    <property type="entry name" value="YajC"/>
    <property type="match status" value="1"/>
</dbReference>
<dbReference type="RefSeq" id="WP_116695458.1">
    <property type="nucleotide sequence ID" value="NZ_QEHR01000011.1"/>
</dbReference>
<evidence type="ECO:0000313" key="13">
    <source>
        <dbReference type="EMBL" id="PVW13086.1"/>
    </source>
</evidence>
<dbReference type="NCBIfam" id="TIGR00739">
    <property type="entry name" value="yajC"/>
    <property type="match status" value="1"/>
</dbReference>
<evidence type="ECO:0000256" key="3">
    <source>
        <dbReference type="ARBA" id="ARBA00014962"/>
    </source>
</evidence>
<keyword evidence="7" id="KW-0653">Protein transport</keyword>
<evidence type="ECO:0000256" key="6">
    <source>
        <dbReference type="ARBA" id="ARBA00022692"/>
    </source>
</evidence>
<dbReference type="Proteomes" id="UP000245962">
    <property type="component" value="Unassembled WGS sequence"/>
</dbReference>
<evidence type="ECO:0000256" key="4">
    <source>
        <dbReference type="ARBA" id="ARBA00022448"/>
    </source>
</evidence>
<dbReference type="GO" id="GO:0005886">
    <property type="term" value="C:plasma membrane"/>
    <property type="evidence" value="ECO:0007669"/>
    <property type="project" value="UniProtKB-SubCell"/>
</dbReference>
<dbReference type="InterPro" id="IPR003849">
    <property type="entry name" value="Preprotein_translocase_YajC"/>
</dbReference>
<evidence type="ECO:0000256" key="9">
    <source>
        <dbReference type="ARBA" id="ARBA00023010"/>
    </source>
</evidence>
<evidence type="ECO:0000256" key="1">
    <source>
        <dbReference type="ARBA" id="ARBA00004162"/>
    </source>
</evidence>
<keyword evidence="4" id="KW-0813">Transport</keyword>
<feature type="transmembrane region" description="Helical" evidence="12">
    <location>
        <begin position="6"/>
        <end position="24"/>
    </location>
</feature>
<evidence type="ECO:0000313" key="14">
    <source>
        <dbReference type="Proteomes" id="UP000245962"/>
    </source>
</evidence>
<dbReference type="OrthoDB" id="9800132at2"/>
<dbReference type="PRINTS" id="PR01853">
    <property type="entry name" value="YAJCTRNLCASE"/>
</dbReference>
<evidence type="ECO:0000256" key="11">
    <source>
        <dbReference type="SAM" id="MobiDB-lite"/>
    </source>
</evidence>
<dbReference type="Pfam" id="PF02699">
    <property type="entry name" value="YajC"/>
    <property type="match status" value="1"/>
</dbReference>
<feature type="region of interest" description="Disordered" evidence="11">
    <location>
        <begin position="84"/>
        <end position="103"/>
    </location>
</feature>
<evidence type="ECO:0000256" key="7">
    <source>
        <dbReference type="ARBA" id="ARBA00022927"/>
    </source>
</evidence>
<reference evidence="13 14" key="1">
    <citation type="submission" date="2018-04" db="EMBL/GenBank/DDBJ databases">
        <title>Marixanthomonas spongiae HN-E44 sp. nov., isolated from a marine sponge.</title>
        <authorList>
            <person name="Luo L."/>
            <person name="Zhuang L."/>
        </authorList>
    </citation>
    <scope>NUCLEOTIDE SEQUENCE [LARGE SCALE GENOMIC DNA]</scope>
    <source>
        <strain evidence="13 14">HN-E44</strain>
    </source>
</reference>
<protein>
    <recommendedName>
        <fullName evidence="3">Sec translocon accessory complex subunit YajC</fullName>
    </recommendedName>
</protein>